<evidence type="ECO:0000313" key="3">
    <source>
        <dbReference type="Proteomes" id="UP000001951"/>
    </source>
</evidence>
<organism evidence="2 3">
    <name type="scientific">Rickettsia bellii (strain RML369-C)</name>
    <dbReference type="NCBI Taxonomy" id="336407"/>
    <lineage>
        <taxon>Bacteria</taxon>
        <taxon>Pseudomonadati</taxon>
        <taxon>Pseudomonadota</taxon>
        <taxon>Alphaproteobacteria</taxon>
        <taxon>Rickettsiales</taxon>
        <taxon>Rickettsiaceae</taxon>
        <taxon>Rickettsieae</taxon>
        <taxon>Rickettsia</taxon>
        <taxon>belli group</taxon>
    </lineage>
</organism>
<gene>
    <name evidence="2" type="ordered locus">RBE_0353</name>
</gene>
<sequence>MSFTPNIGIRYGYIKDGTYQESGAGIQHLSIASKKQNIWSSIVGGNVSLAPQKIGAVSITPTIMASVENYFNNKNKKLAAKIKWKDREVTEIVALPKQPKIGYNIGANILAEKGNISVLVEYNCHLQKKYKSHQGFVKLKVKL</sequence>
<dbReference type="AlphaFoldDB" id="Q1RJN0"/>
<name>Q1RJN0_RICBR</name>
<dbReference type="RefSeq" id="WP_011477043.1">
    <property type="nucleotide sequence ID" value="NC_007940.1"/>
</dbReference>
<proteinExistence type="predicted"/>
<evidence type="ECO:0000313" key="2">
    <source>
        <dbReference type="EMBL" id="ABE04434.1"/>
    </source>
</evidence>
<dbReference type="Pfam" id="PF03797">
    <property type="entry name" value="Autotransporter"/>
    <property type="match status" value="1"/>
</dbReference>
<protein>
    <submittedName>
        <fullName evidence="2">Cell surface antigen Sca8</fullName>
    </submittedName>
</protein>
<reference evidence="2 3" key="1">
    <citation type="journal article" date="2006" name="PLoS Genet.">
        <title>Genome sequence of Rickettsia bellii illuminates the role of amoebae in gene exchanges between intracellular pathogens.</title>
        <authorList>
            <person name="Ogata H."/>
            <person name="La Scola B."/>
            <person name="Audic S."/>
            <person name="Renesto P."/>
            <person name="Blanc G."/>
            <person name="Robert C."/>
            <person name="Fournier P.-E."/>
            <person name="Claverie J.-M."/>
            <person name="Raoult D."/>
        </authorList>
    </citation>
    <scope>NUCLEOTIDE SEQUENCE [LARGE SCALE GENOMIC DNA]</scope>
    <source>
        <strain evidence="2 3">RML369-C</strain>
    </source>
</reference>
<feature type="domain" description="Autotransporter" evidence="1">
    <location>
        <begin position="1"/>
        <end position="143"/>
    </location>
</feature>
<dbReference type="Gene3D" id="2.40.128.130">
    <property type="entry name" value="Autotransporter beta-domain"/>
    <property type="match status" value="1"/>
</dbReference>
<accession>Q1RJN0</accession>
<dbReference type="EMBL" id="CP000087">
    <property type="protein sequence ID" value="ABE04434.1"/>
    <property type="molecule type" value="Genomic_DNA"/>
</dbReference>
<dbReference type="HOGENOM" id="CLU_1748263_0_0_5"/>
<dbReference type="PROSITE" id="PS51208">
    <property type="entry name" value="AUTOTRANSPORTER"/>
    <property type="match status" value="1"/>
</dbReference>
<dbReference type="KEGG" id="rbe:RBE_0353"/>
<dbReference type="InterPro" id="IPR005546">
    <property type="entry name" value="Autotransporte_beta"/>
</dbReference>
<dbReference type="eggNOG" id="COG3468">
    <property type="taxonomic scope" value="Bacteria"/>
</dbReference>
<dbReference type="SUPFAM" id="SSF103515">
    <property type="entry name" value="Autotransporter"/>
    <property type="match status" value="1"/>
</dbReference>
<evidence type="ECO:0000259" key="1">
    <source>
        <dbReference type="PROSITE" id="PS51208"/>
    </source>
</evidence>
<dbReference type="InterPro" id="IPR036709">
    <property type="entry name" value="Autotransporte_beta_dom_sf"/>
</dbReference>
<dbReference type="Proteomes" id="UP000001951">
    <property type="component" value="Chromosome"/>
</dbReference>